<keyword evidence="2" id="KW-0614">Plasmid</keyword>
<geneLocation type="plasmid" evidence="3">
    <name>Tros</name>
</geneLocation>
<accession>B9L3T1</accession>
<dbReference type="Proteomes" id="UP000000447">
    <property type="component" value="Plasmid unnamed"/>
</dbReference>
<dbReference type="EMBL" id="CP001276">
    <property type="protein sequence ID" value="ACM07301.1"/>
    <property type="molecule type" value="Genomic_DNA"/>
</dbReference>
<organism evidence="2 3">
    <name type="scientific">Thermomicrobium roseum (strain ATCC 27502 / DSM 5159 / P-2)</name>
    <dbReference type="NCBI Taxonomy" id="309801"/>
    <lineage>
        <taxon>Bacteria</taxon>
        <taxon>Pseudomonadati</taxon>
        <taxon>Thermomicrobiota</taxon>
        <taxon>Thermomicrobia</taxon>
        <taxon>Thermomicrobiales</taxon>
        <taxon>Thermomicrobiaceae</taxon>
        <taxon>Thermomicrobium</taxon>
    </lineage>
</organism>
<name>B9L3T1_THERP</name>
<dbReference type="AlphaFoldDB" id="B9L3T1"/>
<dbReference type="KEGG" id="tro:trd_A0445"/>
<evidence type="ECO:0000313" key="2">
    <source>
        <dbReference type="EMBL" id="ACM07301.1"/>
    </source>
</evidence>
<protein>
    <submittedName>
        <fullName evidence="2">Uncharacterized protein</fullName>
    </submittedName>
</protein>
<gene>
    <name evidence="2" type="ordered locus">trd_A0445</name>
</gene>
<feature type="region of interest" description="Disordered" evidence="1">
    <location>
        <begin position="1"/>
        <end position="53"/>
    </location>
</feature>
<dbReference type="HOGENOM" id="CLU_3067199_0_0_0"/>
<keyword evidence="3" id="KW-1185">Reference proteome</keyword>
<sequence>MHRRSSTVAEPASEAGRSVAAEHMGERPVRQLGEPCVTIRQQRGERVGEGEVR</sequence>
<reference evidence="2 3" key="1">
    <citation type="journal article" date="2009" name="PLoS ONE">
        <title>Complete genome sequence of the aerobic CO-oxidizing thermophile Thermomicrobium roseum.</title>
        <authorList>
            <person name="Wu D."/>
            <person name="Raymond J."/>
            <person name="Wu M."/>
            <person name="Chatterji S."/>
            <person name="Ren Q."/>
            <person name="Graham J.E."/>
            <person name="Bryant D.A."/>
            <person name="Robb F."/>
            <person name="Colman A."/>
            <person name="Tallon L.J."/>
            <person name="Badger J.H."/>
            <person name="Madupu R."/>
            <person name="Ward N.L."/>
            <person name="Eisen J.A."/>
        </authorList>
    </citation>
    <scope>NUCLEOTIDE SEQUENCE [LARGE SCALE GENOMIC DNA]</scope>
    <source>
        <strain evidence="3">ATCC 27502 / DSM 5159 / P-2</strain>
        <plasmid evidence="2">unnamed</plasmid>
    </source>
</reference>
<feature type="compositionally biased region" description="Basic and acidic residues" evidence="1">
    <location>
        <begin position="42"/>
        <end position="53"/>
    </location>
</feature>
<evidence type="ECO:0000313" key="3">
    <source>
        <dbReference type="Proteomes" id="UP000000447"/>
    </source>
</evidence>
<evidence type="ECO:0000256" key="1">
    <source>
        <dbReference type="SAM" id="MobiDB-lite"/>
    </source>
</evidence>
<proteinExistence type="predicted"/>